<dbReference type="InterPro" id="IPR007630">
    <property type="entry name" value="RNA_pol_sigma70_r4"/>
</dbReference>
<dbReference type="InterPro" id="IPR014284">
    <property type="entry name" value="RNA_pol_sigma-70_dom"/>
</dbReference>
<dbReference type="InterPro" id="IPR013325">
    <property type="entry name" value="RNA_pol_sigma_r2"/>
</dbReference>
<keyword evidence="3" id="KW-0238">DNA-binding</keyword>
<keyword evidence="1" id="KW-0805">Transcription regulation</keyword>
<dbReference type="PIRSF" id="PIRSF000770">
    <property type="entry name" value="RNA_pol_sigma-SigE/K"/>
    <property type="match status" value="1"/>
</dbReference>
<dbReference type="SUPFAM" id="SSF88659">
    <property type="entry name" value="Sigma3 and sigma4 domains of RNA polymerase sigma factors"/>
    <property type="match status" value="2"/>
</dbReference>
<dbReference type="PANTHER" id="PTHR30385:SF7">
    <property type="entry name" value="RNA POLYMERASE SIGMA FACTOR FLIA"/>
    <property type="match status" value="1"/>
</dbReference>
<dbReference type="AlphaFoldDB" id="A0A0R2SFF5"/>
<dbReference type="InterPro" id="IPR000943">
    <property type="entry name" value="RNA_pol_sigma70"/>
</dbReference>
<dbReference type="GO" id="GO:0016987">
    <property type="term" value="F:sigma factor activity"/>
    <property type="evidence" value="ECO:0007669"/>
    <property type="project" value="UniProtKB-KW"/>
</dbReference>
<sequence length="236" mass="26459">MDSNETGYSSEQDSESQSIDISRKIELVKKIALYLKARIPDYFEAEDLIQIGMIGLIEASRNFDPSIGVSFDEYAKRRIKGAILDEVRKASSLSRLAVKNNREYSSAKNSLTNSLGRQPTNVEIADYLDVSISELEHKRSHANQFNLVQLDNDLIEADGAFEDHQSNPMLSIEQAELSDRLTNEISKLDERSKLIISLYYVEELNMKEIGAVIGVNESRVSQLLSATALKLRGSLI</sequence>
<evidence type="ECO:0000256" key="2">
    <source>
        <dbReference type="ARBA" id="ARBA00023082"/>
    </source>
</evidence>
<dbReference type="Pfam" id="PF04545">
    <property type="entry name" value="Sigma70_r4"/>
    <property type="match status" value="1"/>
</dbReference>
<dbReference type="InterPro" id="IPR007624">
    <property type="entry name" value="RNA_pol_sigma70_r3"/>
</dbReference>
<evidence type="ECO:0000256" key="1">
    <source>
        <dbReference type="ARBA" id="ARBA00023015"/>
    </source>
</evidence>
<accession>A0A0R2SFF5</accession>
<proteinExistence type="predicted"/>
<evidence type="ECO:0000259" key="5">
    <source>
        <dbReference type="Pfam" id="PF04539"/>
    </source>
</evidence>
<reference evidence="8 9" key="1">
    <citation type="submission" date="2015-10" db="EMBL/GenBank/DDBJ databases">
        <title>Metagenome-Assembled Genomes uncover a global brackish microbiome.</title>
        <authorList>
            <person name="Hugerth L.W."/>
            <person name="Larsson J."/>
            <person name="Alneberg J."/>
            <person name="Lindh M.V."/>
            <person name="Legrand C."/>
            <person name="Pinhassi J."/>
            <person name="Andersson A.F."/>
        </authorList>
    </citation>
    <scope>NUCLEOTIDE SEQUENCE [LARGE SCALE GENOMIC DNA]</scope>
    <source>
        <strain evidence="8">BACL4 MAG-120507-bin80</strain>
    </source>
</reference>
<organism evidence="8 9">
    <name type="scientific">OM182 bacterium BACL3 MAG-120507-bin80</name>
    <dbReference type="NCBI Taxonomy" id="1655577"/>
    <lineage>
        <taxon>Bacteria</taxon>
        <taxon>Pseudomonadati</taxon>
        <taxon>Pseudomonadota</taxon>
        <taxon>Gammaproteobacteria</taxon>
        <taxon>OMG group</taxon>
        <taxon>OM182 clade</taxon>
    </lineage>
</organism>
<dbReference type="InterPro" id="IPR013324">
    <property type="entry name" value="RNA_pol_sigma_r3/r4-like"/>
</dbReference>
<dbReference type="NCBIfam" id="TIGR02479">
    <property type="entry name" value="FliA_WhiG"/>
    <property type="match status" value="1"/>
</dbReference>
<dbReference type="InterPro" id="IPR007627">
    <property type="entry name" value="RNA_pol_sigma70_r2"/>
</dbReference>
<dbReference type="InterPro" id="IPR012845">
    <property type="entry name" value="RNA_pol_sigma_FliA_WhiG"/>
</dbReference>
<dbReference type="NCBIfam" id="NF005413">
    <property type="entry name" value="PRK06986.1"/>
    <property type="match status" value="1"/>
</dbReference>
<feature type="non-terminal residue" evidence="8">
    <location>
        <position position="236"/>
    </location>
</feature>
<dbReference type="GO" id="GO:0003899">
    <property type="term" value="F:DNA-directed RNA polymerase activity"/>
    <property type="evidence" value="ECO:0007669"/>
    <property type="project" value="InterPro"/>
</dbReference>
<dbReference type="NCBIfam" id="TIGR02937">
    <property type="entry name" value="sigma70-ECF"/>
    <property type="match status" value="1"/>
</dbReference>
<dbReference type="SUPFAM" id="SSF88946">
    <property type="entry name" value="Sigma2 domain of RNA polymerase sigma factors"/>
    <property type="match status" value="1"/>
</dbReference>
<feature type="domain" description="RNA polymerase sigma-70 region 3" evidence="5">
    <location>
        <begin position="101"/>
        <end position="163"/>
    </location>
</feature>
<dbReference type="CDD" id="cd06171">
    <property type="entry name" value="Sigma70_r4"/>
    <property type="match status" value="1"/>
</dbReference>
<dbReference type="PANTHER" id="PTHR30385">
    <property type="entry name" value="SIGMA FACTOR F FLAGELLAR"/>
    <property type="match status" value="1"/>
</dbReference>
<gene>
    <name evidence="8" type="ORF">ABR69_00390</name>
</gene>
<dbReference type="EMBL" id="LIBB01000214">
    <property type="protein sequence ID" value="KRO71242.1"/>
    <property type="molecule type" value="Genomic_DNA"/>
</dbReference>
<feature type="domain" description="RNA polymerase sigma-70 region 4" evidence="7">
    <location>
        <begin position="185"/>
        <end position="232"/>
    </location>
</feature>
<evidence type="ECO:0000256" key="3">
    <source>
        <dbReference type="ARBA" id="ARBA00023125"/>
    </source>
</evidence>
<keyword evidence="2" id="KW-0731">Sigma factor</keyword>
<dbReference type="Proteomes" id="UP000051934">
    <property type="component" value="Unassembled WGS sequence"/>
</dbReference>
<dbReference type="GO" id="GO:0003677">
    <property type="term" value="F:DNA binding"/>
    <property type="evidence" value="ECO:0007669"/>
    <property type="project" value="UniProtKB-KW"/>
</dbReference>
<dbReference type="Pfam" id="PF04542">
    <property type="entry name" value="Sigma70_r2"/>
    <property type="match status" value="1"/>
</dbReference>
<evidence type="ECO:0000313" key="9">
    <source>
        <dbReference type="Proteomes" id="UP000051934"/>
    </source>
</evidence>
<dbReference type="PRINTS" id="PR00046">
    <property type="entry name" value="SIGMA70FCT"/>
</dbReference>
<evidence type="ECO:0000313" key="8">
    <source>
        <dbReference type="EMBL" id="KRO71242.1"/>
    </source>
</evidence>
<evidence type="ECO:0000259" key="7">
    <source>
        <dbReference type="Pfam" id="PF04545"/>
    </source>
</evidence>
<evidence type="ECO:0008006" key="10">
    <source>
        <dbReference type="Google" id="ProtNLM"/>
    </source>
</evidence>
<evidence type="ECO:0000256" key="4">
    <source>
        <dbReference type="ARBA" id="ARBA00023163"/>
    </source>
</evidence>
<dbReference type="Pfam" id="PF04539">
    <property type="entry name" value="Sigma70_r3"/>
    <property type="match status" value="1"/>
</dbReference>
<protein>
    <recommendedName>
        <fullName evidence="10">RNA polymerase sigma-70 domain-containing protein</fullName>
    </recommendedName>
</protein>
<comment type="caution">
    <text evidence="8">The sequence shown here is derived from an EMBL/GenBank/DDBJ whole genome shotgun (WGS) entry which is preliminary data.</text>
</comment>
<dbReference type="Gene3D" id="1.20.140.160">
    <property type="match status" value="1"/>
</dbReference>
<feature type="domain" description="RNA polymerase sigma-70 region 2" evidence="6">
    <location>
        <begin position="27"/>
        <end position="91"/>
    </location>
</feature>
<dbReference type="GO" id="GO:0006352">
    <property type="term" value="P:DNA-templated transcription initiation"/>
    <property type="evidence" value="ECO:0007669"/>
    <property type="project" value="InterPro"/>
</dbReference>
<keyword evidence="4" id="KW-0804">Transcription</keyword>
<name>A0A0R2SFF5_9GAMM</name>
<evidence type="ECO:0000259" key="6">
    <source>
        <dbReference type="Pfam" id="PF04542"/>
    </source>
</evidence>
<dbReference type="Gene3D" id="1.10.1740.10">
    <property type="match status" value="1"/>
</dbReference>